<gene>
    <name evidence="1" type="ORF">B0H63DRAFT_544159</name>
</gene>
<dbReference type="PROSITE" id="PS51257">
    <property type="entry name" value="PROKAR_LIPOPROTEIN"/>
    <property type="match status" value="1"/>
</dbReference>
<organism evidence="1 2">
    <name type="scientific">Podospora didyma</name>
    <dbReference type="NCBI Taxonomy" id="330526"/>
    <lineage>
        <taxon>Eukaryota</taxon>
        <taxon>Fungi</taxon>
        <taxon>Dikarya</taxon>
        <taxon>Ascomycota</taxon>
        <taxon>Pezizomycotina</taxon>
        <taxon>Sordariomycetes</taxon>
        <taxon>Sordariomycetidae</taxon>
        <taxon>Sordariales</taxon>
        <taxon>Podosporaceae</taxon>
        <taxon>Podospora</taxon>
    </lineage>
</organism>
<reference evidence="1" key="2">
    <citation type="submission" date="2023-06" db="EMBL/GenBank/DDBJ databases">
        <authorList>
            <consortium name="Lawrence Berkeley National Laboratory"/>
            <person name="Haridas S."/>
            <person name="Hensen N."/>
            <person name="Bonometti L."/>
            <person name="Westerberg I."/>
            <person name="Brannstrom I.O."/>
            <person name="Guillou S."/>
            <person name="Cros-Aarteil S."/>
            <person name="Calhoun S."/>
            <person name="Kuo A."/>
            <person name="Mondo S."/>
            <person name="Pangilinan J."/>
            <person name="Riley R."/>
            <person name="LaButti K."/>
            <person name="Andreopoulos B."/>
            <person name="Lipzen A."/>
            <person name="Chen C."/>
            <person name="Yanf M."/>
            <person name="Daum C."/>
            <person name="Ng V."/>
            <person name="Clum A."/>
            <person name="Steindorff A."/>
            <person name="Ohm R."/>
            <person name="Martin F."/>
            <person name="Silar P."/>
            <person name="Natvig D."/>
            <person name="Lalanne C."/>
            <person name="Gautier V."/>
            <person name="Ament-velasquez S.L."/>
            <person name="Kruys A."/>
            <person name="Hutchinson M.I."/>
            <person name="Powell A.J."/>
            <person name="Barry K."/>
            <person name="Miller A.N."/>
            <person name="Grigoriev I.V."/>
            <person name="Debuchy R."/>
            <person name="Gladieux P."/>
            <person name="Thoren M.H."/>
            <person name="Johannesson H."/>
        </authorList>
    </citation>
    <scope>NUCLEOTIDE SEQUENCE</scope>
    <source>
        <strain evidence="1">CBS 232.78</strain>
    </source>
</reference>
<name>A0AAE0NQC0_9PEZI</name>
<comment type="caution">
    <text evidence="1">The sequence shown here is derived from an EMBL/GenBank/DDBJ whole genome shotgun (WGS) entry which is preliminary data.</text>
</comment>
<keyword evidence="2" id="KW-1185">Reference proteome</keyword>
<accession>A0AAE0NQC0</accession>
<dbReference type="EMBL" id="JAULSW010000004">
    <property type="protein sequence ID" value="KAK3385726.1"/>
    <property type="molecule type" value="Genomic_DNA"/>
</dbReference>
<dbReference type="Proteomes" id="UP001285441">
    <property type="component" value="Unassembled WGS sequence"/>
</dbReference>
<reference evidence="1" key="1">
    <citation type="journal article" date="2023" name="Mol. Phylogenet. Evol.">
        <title>Genome-scale phylogeny and comparative genomics of the fungal order Sordariales.</title>
        <authorList>
            <person name="Hensen N."/>
            <person name="Bonometti L."/>
            <person name="Westerberg I."/>
            <person name="Brannstrom I.O."/>
            <person name="Guillou S."/>
            <person name="Cros-Aarteil S."/>
            <person name="Calhoun S."/>
            <person name="Haridas S."/>
            <person name="Kuo A."/>
            <person name="Mondo S."/>
            <person name="Pangilinan J."/>
            <person name="Riley R."/>
            <person name="LaButti K."/>
            <person name="Andreopoulos B."/>
            <person name="Lipzen A."/>
            <person name="Chen C."/>
            <person name="Yan M."/>
            <person name="Daum C."/>
            <person name="Ng V."/>
            <person name="Clum A."/>
            <person name="Steindorff A."/>
            <person name="Ohm R.A."/>
            <person name="Martin F."/>
            <person name="Silar P."/>
            <person name="Natvig D.O."/>
            <person name="Lalanne C."/>
            <person name="Gautier V."/>
            <person name="Ament-Velasquez S.L."/>
            <person name="Kruys A."/>
            <person name="Hutchinson M.I."/>
            <person name="Powell A.J."/>
            <person name="Barry K."/>
            <person name="Miller A.N."/>
            <person name="Grigoriev I.V."/>
            <person name="Debuchy R."/>
            <person name="Gladieux P."/>
            <person name="Hiltunen Thoren M."/>
            <person name="Johannesson H."/>
        </authorList>
    </citation>
    <scope>NUCLEOTIDE SEQUENCE</scope>
    <source>
        <strain evidence="1">CBS 232.78</strain>
    </source>
</reference>
<sequence length="269" mass="30767">MLSKTAQVFCWGAGTASALAYHGLVTGLGCDEAYFQLLLAAMVGWYAIPLLQPGHRLPSSPLLDRDHVAHWALLVSLGAITNRLQIKGADLSHVQGYIHALMALTVHRFLLSIKYNRRSIEPLVHPFSHPLINGYEVAVRGRHQPHSPSFWEMACQIAFYSTLQFVTRAYEPKSRLRGVAHRILFGNDVISVLLYQFLPSPFNDLAETIFYFFHERPFLHWIPREVSYVGPEEKWSWTKHRSYEAMFIYCLALQFLIRMTGLRARIAAE</sequence>
<protein>
    <submittedName>
        <fullName evidence="1">Uncharacterized protein</fullName>
    </submittedName>
</protein>
<evidence type="ECO:0000313" key="2">
    <source>
        <dbReference type="Proteomes" id="UP001285441"/>
    </source>
</evidence>
<proteinExistence type="predicted"/>
<evidence type="ECO:0000313" key="1">
    <source>
        <dbReference type="EMBL" id="KAK3385726.1"/>
    </source>
</evidence>
<dbReference type="AlphaFoldDB" id="A0AAE0NQC0"/>